<dbReference type="PROSITE" id="PS01012">
    <property type="entry name" value="FOLYLPOLYGLU_SYNT_2"/>
    <property type="match status" value="1"/>
</dbReference>
<keyword evidence="11 22" id="KW-0547">Nucleotide-binding</keyword>
<dbReference type="GO" id="GO:0005524">
    <property type="term" value="F:ATP binding"/>
    <property type="evidence" value="ECO:0007669"/>
    <property type="project" value="UniProtKB-KW"/>
</dbReference>
<keyword evidence="13" id="KW-0460">Magnesium</keyword>
<dbReference type="FunFam" id="3.40.1190.10:FF:000011">
    <property type="entry name" value="Folylpolyglutamate synthase/dihydrofolate synthase"/>
    <property type="match status" value="1"/>
</dbReference>
<evidence type="ECO:0000256" key="15">
    <source>
        <dbReference type="ARBA" id="ARBA00030048"/>
    </source>
</evidence>
<feature type="domain" description="Mur ligase central" evidence="24">
    <location>
        <begin position="53"/>
        <end position="192"/>
    </location>
</feature>
<comment type="similarity">
    <text evidence="5 22">Belongs to the folylpolyglutamate synthase family.</text>
</comment>
<evidence type="ECO:0000256" key="22">
    <source>
        <dbReference type="PIRNR" id="PIRNR001563"/>
    </source>
</evidence>
<dbReference type="Pfam" id="PF02875">
    <property type="entry name" value="Mur_ligase_C"/>
    <property type="match status" value="1"/>
</dbReference>
<keyword evidence="14" id="KW-0289">Folate biosynthesis</keyword>
<evidence type="ECO:0000256" key="6">
    <source>
        <dbReference type="ARBA" id="ARBA00013023"/>
    </source>
</evidence>
<dbReference type="GO" id="GO:0046656">
    <property type="term" value="P:folic acid biosynthetic process"/>
    <property type="evidence" value="ECO:0007669"/>
    <property type="project" value="UniProtKB-KW"/>
</dbReference>
<dbReference type="GO" id="GO:0008841">
    <property type="term" value="F:dihydrofolate synthase activity"/>
    <property type="evidence" value="ECO:0007669"/>
    <property type="project" value="UniProtKB-EC"/>
</dbReference>
<comment type="catalytic activity">
    <reaction evidence="18">
        <text>(6S)-5,6,7,8-tetrahydrofolyl-(gamma-L-Glu)(n) + L-glutamate + ATP = (6S)-5,6,7,8-tetrahydrofolyl-(gamma-L-Glu)(n+1) + ADP + phosphate + H(+)</text>
        <dbReference type="Rhea" id="RHEA:10580"/>
        <dbReference type="Rhea" id="RHEA-COMP:14738"/>
        <dbReference type="Rhea" id="RHEA-COMP:14740"/>
        <dbReference type="ChEBI" id="CHEBI:15378"/>
        <dbReference type="ChEBI" id="CHEBI:29985"/>
        <dbReference type="ChEBI" id="CHEBI:30616"/>
        <dbReference type="ChEBI" id="CHEBI:43474"/>
        <dbReference type="ChEBI" id="CHEBI:141005"/>
        <dbReference type="ChEBI" id="CHEBI:456216"/>
        <dbReference type="EC" id="6.3.2.17"/>
    </reaction>
</comment>
<dbReference type="GO" id="GO:0046872">
    <property type="term" value="F:metal ion binding"/>
    <property type="evidence" value="ECO:0007669"/>
    <property type="project" value="UniProtKB-KW"/>
</dbReference>
<dbReference type="GO" id="GO:0004326">
    <property type="term" value="F:tetrahydrofolylpolyglutamate synthase activity"/>
    <property type="evidence" value="ECO:0007669"/>
    <property type="project" value="UniProtKB-EC"/>
</dbReference>
<evidence type="ECO:0000256" key="16">
    <source>
        <dbReference type="ARBA" id="ARBA00030592"/>
    </source>
</evidence>
<evidence type="ECO:0000256" key="13">
    <source>
        <dbReference type="ARBA" id="ARBA00022842"/>
    </source>
</evidence>
<evidence type="ECO:0000256" key="1">
    <source>
        <dbReference type="ARBA" id="ARBA00001946"/>
    </source>
</evidence>
<name>C3J886_POREA</name>
<evidence type="ECO:0000256" key="12">
    <source>
        <dbReference type="ARBA" id="ARBA00022840"/>
    </source>
</evidence>
<comment type="catalytic activity">
    <reaction evidence="21">
        <text>7,8-dihydropteroate + L-glutamate + ATP = 7,8-dihydrofolate + ADP + phosphate + H(+)</text>
        <dbReference type="Rhea" id="RHEA:23584"/>
        <dbReference type="ChEBI" id="CHEBI:15378"/>
        <dbReference type="ChEBI" id="CHEBI:17839"/>
        <dbReference type="ChEBI" id="CHEBI:29985"/>
        <dbReference type="ChEBI" id="CHEBI:30616"/>
        <dbReference type="ChEBI" id="CHEBI:43474"/>
        <dbReference type="ChEBI" id="CHEBI:57451"/>
        <dbReference type="ChEBI" id="CHEBI:456216"/>
        <dbReference type="EC" id="6.3.2.12"/>
    </reaction>
</comment>
<dbReference type="EC" id="6.3.2.17" evidence="7"/>
<evidence type="ECO:0000256" key="10">
    <source>
        <dbReference type="ARBA" id="ARBA00022723"/>
    </source>
</evidence>
<evidence type="ECO:0000256" key="8">
    <source>
        <dbReference type="ARBA" id="ARBA00019357"/>
    </source>
</evidence>
<dbReference type="GO" id="GO:0005737">
    <property type="term" value="C:cytoplasm"/>
    <property type="evidence" value="ECO:0007669"/>
    <property type="project" value="TreeGrafter"/>
</dbReference>
<dbReference type="InterPro" id="IPR013221">
    <property type="entry name" value="Mur_ligase_cen"/>
</dbReference>
<protein>
    <recommendedName>
        <fullName evidence="8">Dihydrofolate synthase/folylpolyglutamate synthase</fullName>
        <ecNumber evidence="6">6.3.2.12</ecNumber>
        <ecNumber evidence="7">6.3.2.17</ecNumber>
    </recommendedName>
    <alternativeName>
        <fullName evidence="17">Folylpoly-gamma-glutamate synthetase-dihydrofolate synthetase</fullName>
    </alternativeName>
    <alternativeName>
        <fullName evidence="15">Folylpolyglutamate synthetase</fullName>
    </alternativeName>
    <alternativeName>
        <fullName evidence="16">Tetrahydrofolylpolyglutamate synthase</fullName>
    </alternativeName>
</protein>
<evidence type="ECO:0000256" key="2">
    <source>
        <dbReference type="ARBA" id="ARBA00002714"/>
    </source>
</evidence>
<gene>
    <name evidence="25" type="primary">folC</name>
    <name evidence="25" type="ORF">POREN0001_1330</name>
</gene>
<keyword evidence="9 22" id="KW-0436">Ligase</keyword>
<dbReference type="RefSeq" id="WP_004332056.1">
    <property type="nucleotide sequence ID" value="NZ_ACNN01000005.1"/>
</dbReference>
<dbReference type="Gene3D" id="3.40.1190.10">
    <property type="entry name" value="Mur-like, catalytic domain"/>
    <property type="match status" value="1"/>
</dbReference>
<dbReference type="PANTHER" id="PTHR11136:SF0">
    <property type="entry name" value="DIHYDROFOLATE SYNTHETASE-RELATED"/>
    <property type="match status" value="1"/>
</dbReference>
<dbReference type="AlphaFoldDB" id="C3J886"/>
<comment type="catalytic activity">
    <reaction evidence="20">
        <text>(6R)-5,10-methylenetetrahydrofolyl-(gamma-L-Glu)(n) + L-glutamate + ATP = (6R)-5,10-methylenetetrahydrofolyl-(gamma-L-Glu)(n+1) + ADP + phosphate + H(+)</text>
        <dbReference type="Rhea" id="RHEA:51912"/>
        <dbReference type="Rhea" id="RHEA-COMP:13257"/>
        <dbReference type="Rhea" id="RHEA-COMP:13258"/>
        <dbReference type="ChEBI" id="CHEBI:15378"/>
        <dbReference type="ChEBI" id="CHEBI:29985"/>
        <dbReference type="ChEBI" id="CHEBI:30616"/>
        <dbReference type="ChEBI" id="CHEBI:43474"/>
        <dbReference type="ChEBI" id="CHEBI:136572"/>
        <dbReference type="ChEBI" id="CHEBI:456216"/>
        <dbReference type="EC" id="6.3.2.17"/>
    </reaction>
</comment>
<keyword evidence="10" id="KW-0479">Metal-binding</keyword>
<evidence type="ECO:0000256" key="3">
    <source>
        <dbReference type="ARBA" id="ARBA00004799"/>
    </source>
</evidence>
<evidence type="ECO:0000256" key="18">
    <source>
        <dbReference type="ARBA" id="ARBA00047493"/>
    </source>
</evidence>
<evidence type="ECO:0000256" key="17">
    <source>
        <dbReference type="ARBA" id="ARBA00032510"/>
    </source>
</evidence>
<dbReference type="SUPFAM" id="SSF53623">
    <property type="entry name" value="MurD-like peptide ligases, catalytic domain"/>
    <property type="match status" value="1"/>
</dbReference>
<evidence type="ECO:0000256" key="14">
    <source>
        <dbReference type="ARBA" id="ARBA00022909"/>
    </source>
</evidence>
<evidence type="ECO:0000259" key="24">
    <source>
        <dbReference type="Pfam" id="PF08245"/>
    </source>
</evidence>
<dbReference type="InterPro" id="IPR001645">
    <property type="entry name" value="Folylpolyglutamate_synth"/>
</dbReference>
<evidence type="ECO:0000256" key="4">
    <source>
        <dbReference type="ARBA" id="ARBA00005150"/>
    </source>
</evidence>
<dbReference type="NCBIfam" id="TIGR01499">
    <property type="entry name" value="folC"/>
    <property type="match status" value="1"/>
</dbReference>
<dbReference type="InterPro" id="IPR036615">
    <property type="entry name" value="Mur_ligase_C_dom_sf"/>
</dbReference>
<dbReference type="InterPro" id="IPR004101">
    <property type="entry name" value="Mur_ligase_C"/>
</dbReference>
<dbReference type="GeneID" id="93365633"/>
<organism evidence="25 26">
    <name type="scientific">Porphyromonas endodontalis (strain ATCC 35406 / DSM 24491 / JCM 8526 / CCUG 16442 / BCRC 14492 / NCTC 13058 / HG 370)</name>
    <name type="common">Bacteroides endodontalis</name>
    <dbReference type="NCBI Taxonomy" id="553175"/>
    <lineage>
        <taxon>Bacteria</taxon>
        <taxon>Pseudomonadati</taxon>
        <taxon>Bacteroidota</taxon>
        <taxon>Bacteroidia</taxon>
        <taxon>Bacteroidales</taxon>
        <taxon>Porphyromonadaceae</taxon>
        <taxon>Porphyromonas</taxon>
    </lineage>
</organism>
<comment type="cofactor">
    <cofactor evidence="1">
        <name>Mg(2+)</name>
        <dbReference type="ChEBI" id="CHEBI:18420"/>
    </cofactor>
</comment>
<dbReference type="InterPro" id="IPR036565">
    <property type="entry name" value="Mur-like_cat_sf"/>
</dbReference>
<feature type="domain" description="Mur ligase C-terminal" evidence="23">
    <location>
        <begin position="300"/>
        <end position="417"/>
    </location>
</feature>
<accession>C3J886</accession>
<dbReference type="Proteomes" id="UP000004295">
    <property type="component" value="Unassembled WGS sequence"/>
</dbReference>
<dbReference type="SUPFAM" id="SSF53244">
    <property type="entry name" value="MurD-like peptide ligases, peptide-binding domain"/>
    <property type="match status" value="1"/>
</dbReference>
<comment type="catalytic activity">
    <reaction evidence="19">
        <text>10-formyltetrahydrofolyl-(gamma-L-Glu)(n) + L-glutamate + ATP = 10-formyltetrahydrofolyl-(gamma-L-Glu)(n+1) + ADP + phosphate + H(+)</text>
        <dbReference type="Rhea" id="RHEA:51904"/>
        <dbReference type="Rhea" id="RHEA-COMP:13088"/>
        <dbReference type="Rhea" id="RHEA-COMP:14300"/>
        <dbReference type="ChEBI" id="CHEBI:15378"/>
        <dbReference type="ChEBI" id="CHEBI:29985"/>
        <dbReference type="ChEBI" id="CHEBI:30616"/>
        <dbReference type="ChEBI" id="CHEBI:43474"/>
        <dbReference type="ChEBI" id="CHEBI:134413"/>
        <dbReference type="ChEBI" id="CHEBI:456216"/>
        <dbReference type="EC" id="6.3.2.17"/>
    </reaction>
</comment>
<dbReference type="Gene3D" id="3.90.190.20">
    <property type="entry name" value="Mur ligase, C-terminal domain"/>
    <property type="match status" value="1"/>
</dbReference>
<dbReference type="InterPro" id="IPR018109">
    <property type="entry name" value="Folylpolyglutamate_synth_CS"/>
</dbReference>
<dbReference type="EC" id="6.3.2.12" evidence="6"/>
<evidence type="ECO:0000256" key="19">
    <source>
        <dbReference type="ARBA" id="ARBA00047808"/>
    </source>
</evidence>
<keyword evidence="12 22" id="KW-0067">ATP-binding</keyword>
<dbReference type="STRING" id="553175.POREN0001_1330"/>
<evidence type="ECO:0000256" key="11">
    <source>
        <dbReference type="ARBA" id="ARBA00022741"/>
    </source>
</evidence>
<evidence type="ECO:0000259" key="23">
    <source>
        <dbReference type="Pfam" id="PF02875"/>
    </source>
</evidence>
<dbReference type="PANTHER" id="PTHR11136">
    <property type="entry name" value="FOLYLPOLYGLUTAMATE SYNTHASE-RELATED"/>
    <property type="match status" value="1"/>
</dbReference>
<comment type="pathway">
    <text evidence="4">Cofactor biosynthesis; tetrahydrofolylpolyglutamate biosynthesis.</text>
</comment>
<evidence type="ECO:0000256" key="5">
    <source>
        <dbReference type="ARBA" id="ARBA00008276"/>
    </source>
</evidence>
<evidence type="ECO:0000256" key="9">
    <source>
        <dbReference type="ARBA" id="ARBA00022598"/>
    </source>
</evidence>
<proteinExistence type="inferred from homology"/>
<evidence type="ECO:0000313" key="25">
    <source>
        <dbReference type="EMBL" id="EEN83589.1"/>
    </source>
</evidence>
<sequence>MTYQQTIDYLFAATPQFEQQGGSAYKPGLERVLAMAEAIGSPHLGTGIRYIHVAGTNGKGSTSSTLAAILSAAGYRTGLFTSPHLVDFRERIRIDGMPIEECAVVDFVERTRPLIERFSPSFFELTTLMALHHFAAKKVDVAIIEVGMGGRLDSTNIITPELSIVTNISLDHTQFLGSTLEEIAGEKAGIFKPNVPALVGEASASLRPVFRAKAELLDAPLYFAEDSDVLQDAEPDRGGWLLHTRDYGTLWGELGGAAQRLNARTILAALSILARQSFQIPRVAVEEGFAHVVERSHLLGRWQKVASQPDTYCDTGHNEAGICLVVEQLKQEQYQALHIVFGMVADKDWHSVLRLLPTSAHYYFVQPTSDRALSSEELAQEARSIGLEGSVFPSIEEGCLAAQKEALPQDLIYIGGSNYVVAEALKKCYPHTLESVFNTNY</sequence>
<evidence type="ECO:0000313" key="26">
    <source>
        <dbReference type="Proteomes" id="UP000004295"/>
    </source>
</evidence>
<evidence type="ECO:0000256" key="20">
    <source>
        <dbReference type="ARBA" id="ARBA00049035"/>
    </source>
</evidence>
<reference evidence="25 26" key="1">
    <citation type="submission" date="2009-04" db="EMBL/GenBank/DDBJ databases">
        <authorList>
            <person name="Sebastian Y."/>
            <person name="Madupu R."/>
            <person name="Durkin A.S."/>
            <person name="Torralba M."/>
            <person name="Methe B."/>
            <person name="Sutton G.G."/>
            <person name="Strausberg R.L."/>
            <person name="Nelson K.E."/>
        </authorList>
    </citation>
    <scope>NUCLEOTIDE SEQUENCE [LARGE SCALE GENOMIC DNA]</scope>
    <source>
        <strain evidence="26">ATCC 35406 / BCRC 14492 / JCM 8526 / NCTC 13058 / HG 370</strain>
    </source>
</reference>
<comment type="function">
    <text evidence="2">Functions in two distinct reactions of the de novo folate biosynthetic pathway. Catalyzes the addition of a glutamate residue to dihydropteroate (7,8-dihydropteroate or H2Pte) to form dihydrofolate (7,8-dihydrofolate monoglutamate or H2Pte-Glu). Also catalyzes successive additions of L-glutamate to tetrahydrofolate or 10-formyltetrahydrofolate or 5,10-methylenetetrahydrofolate, leading to folylpolyglutamate derivatives.</text>
</comment>
<dbReference type="Pfam" id="PF08245">
    <property type="entry name" value="Mur_ligase_M"/>
    <property type="match status" value="1"/>
</dbReference>
<evidence type="ECO:0000256" key="7">
    <source>
        <dbReference type="ARBA" id="ARBA00013025"/>
    </source>
</evidence>
<comment type="pathway">
    <text evidence="3">Cofactor biosynthesis; tetrahydrofolate biosynthesis; 7,8-dihydrofolate from 2-amino-4-hydroxy-6-hydroxymethyl-7,8-dihydropteridine diphosphate and 4-aminobenzoate: step 2/2.</text>
</comment>
<dbReference type="PIRSF" id="PIRSF001563">
    <property type="entry name" value="Folylpolyglu_synth"/>
    <property type="match status" value="1"/>
</dbReference>
<comment type="caution">
    <text evidence="25">The sequence shown here is derived from an EMBL/GenBank/DDBJ whole genome shotgun (WGS) entry which is preliminary data.</text>
</comment>
<dbReference type="eggNOG" id="COG0285">
    <property type="taxonomic scope" value="Bacteria"/>
</dbReference>
<dbReference type="EMBL" id="ACNN01000005">
    <property type="protein sequence ID" value="EEN83589.1"/>
    <property type="molecule type" value="Genomic_DNA"/>
</dbReference>
<keyword evidence="26" id="KW-1185">Reference proteome</keyword>
<evidence type="ECO:0000256" key="21">
    <source>
        <dbReference type="ARBA" id="ARBA00049161"/>
    </source>
</evidence>